<reference evidence="1 2" key="1">
    <citation type="journal article" date="2014" name="Int. J. Syst. Evol. Microbiol.">
        <title>Streptomyces hoynatensis sp. nov., isolated from deep marine sediment.</title>
        <authorList>
            <person name="Veyisoglu A."/>
            <person name="Sahin N."/>
        </authorList>
    </citation>
    <scope>NUCLEOTIDE SEQUENCE [LARGE SCALE GENOMIC DNA]</scope>
    <source>
        <strain evidence="1 2">KCTC 29097</strain>
    </source>
</reference>
<keyword evidence="2" id="KW-1185">Reference proteome</keyword>
<dbReference type="RefSeq" id="WP_120682035.1">
    <property type="nucleotide sequence ID" value="NZ_RBAL01000013.1"/>
</dbReference>
<dbReference type="AlphaFoldDB" id="A0A3A9YW38"/>
<sequence length="192" mass="20158">MFTEYQQQLRERFLAAPISPAPPPWRRVLHTGIAGLLGVGFATEPATGHEALMVVSAGGHGLLDTGTGALLARDRAPDPDVCEPSGPHLTCPGLGPLAGEQVRIAGLHGGGLHTMTEDGWTLDVVSPDWPHHRVILSADGGLCHGPAGGDWWHIHHATHTTLRATGFSPTGASLVIATNSDLTLLTRTPPVR</sequence>
<dbReference type="EMBL" id="RBAL01000013">
    <property type="protein sequence ID" value="RKN39447.1"/>
    <property type="molecule type" value="Genomic_DNA"/>
</dbReference>
<protein>
    <submittedName>
        <fullName evidence="1">Uncharacterized protein</fullName>
    </submittedName>
</protein>
<evidence type="ECO:0000313" key="1">
    <source>
        <dbReference type="EMBL" id="RKN39447.1"/>
    </source>
</evidence>
<dbReference type="Proteomes" id="UP000272474">
    <property type="component" value="Unassembled WGS sequence"/>
</dbReference>
<gene>
    <name evidence="1" type="ORF">D7294_20820</name>
</gene>
<evidence type="ECO:0000313" key="2">
    <source>
        <dbReference type="Proteomes" id="UP000272474"/>
    </source>
</evidence>
<accession>A0A3A9YW38</accession>
<organism evidence="1 2">
    <name type="scientific">Streptomyces hoynatensis</name>
    <dbReference type="NCBI Taxonomy" id="1141874"/>
    <lineage>
        <taxon>Bacteria</taxon>
        <taxon>Bacillati</taxon>
        <taxon>Actinomycetota</taxon>
        <taxon>Actinomycetes</taxon>
        <taxon>Kitasatosporales</taxon>
        <taxon>Streptomycetaceae</taxon>
        <taxon>Streptomyces</taxon>
    </lineage>
</organism>
<name>A0A3A9YW38_9ACTN</name>
<comment type="caution">
    <text evidence="1">The sequence shown here is derived from an EMBL/GenBank/DDBJ whole genome shotgun (WGS) entry which is preliminary data.</text>
</comment>
<dbReference type="OrthoDB" id="1849013at2"/>
<proteinExistence type="predicted"/>